<feature type="region of interest" description="Disordered" evidence="1">
    <location>
        <begin position="76"/>
        <end position="140"/>
    </location>
</feature>
<gene>
    <name evidence="2" type="ORF">CAUPRSCDRAFT_11266</name>
</gene>
<sequence>MASRHRDTTALLYRTSLLFPIISHFLCPSACLSLPLSSRLRDGDNHHVVHDAVPRPFARHHGDYDHVHGHLDIGIPISDGPHPKPGERGQAAAANANGNGGPVGSSDIHPGAQAYLPHGPPGSQPGWSYYPSDVPTEPPTKRLRVGLSPGPVNPLADSRVGIPGPSQSRPLAAQYSIIDPVVRTFSTMQEGPHQEAPYMESWRGLISALQTAKDIQQGNLKAFSDRKALIDLIVRDLQSSVTASTKLKPKIAKVFETKFFTNFRTVEGKKNKLAMLFVSLQRFQSNARQLHILKHMFELHRKEIVRTKSYIESQLKSLQLLSESLSAAAYLFTFEQNDKALDLMLADIDENPDAAATRSATADGDAGENLKSMLSNQITIVQSAMKSIENDICAESLSNQHTFESIARELKIFEAKETVVKSKLAEYERESAGHLYDHQKLETSFRTTIIEDLIEDLLLITNQIRGLNGDADSVANSRRELITKFHAKLHEVTAAINNMVGVITAAEDFDQPYQALKIREKLARTLFHDISYTLPLLRKINSLSGAGESFKSVVPTPDEASKIAEKWFQEELSQQSTLLHDLGGSMFTGWPPASSSAGTSSHELGGKALAVGTLSHDDAGEAPVKGLTPKTHPLRINWSLVEAVCAVRGRCRATEREGRPAVDDGCPAAVGIDIGSDIGIDIDTDGGDALGVNRKVA</sequence>
<dbReference type="AlphaFoldDB" id="A0A4P9WXH9"/>
<evidence type="ECO:0000313" key="3">
    <source>
        <dbReference type="Proteomes" id="UP000268535"/>
    </source>
</evidence>
<evidence type="ECO:0000313" key="2">
    <source>
        <dbReference type="EMBL" id="RKO97043.1"/>
    </source>
</evidence>
<name>A0A4P9WXH9_9FUNG</name>
<dbReference type="Proteomes" id="UP000268535">
    <property type="component" value="Unassembled WGS sequence"/>
</dbReference>
<accession>A0A4P9WXH9</accession>
<protein>
    <submittedName>
        <fullName evidence="2">Uncharacterized protein</fullName>
    </submittedName>
</protein>
<reference evidence="3" key="1">
    <citation type="journal article" date="2018" name="Nat. Microbiol.">
        <title>Leveraging single-cell genomics to expand the fungal tree of life.</title>
        <authorList>
            <person name="Ahrendt S.R."/>
            <person name="Quandt C.A."/>
            <person name="Ciobanu D."/>
            <person name="Clum A."/>
            <person name="Salamov A."/>
            <person name="Andreopoulos B."/>
            <person name="Cheng J.F."/>
            <person name="Woyke T."/>
            <person name="Pelin A."/>
            <person name="Henrissat B."/>
            <person name="Reynolds N.K."/>
            <person name="Benny G.L."/>
            <person name="Smith M.E."/>
            <person name="James T.Y."/>
            <person name="Grigoriev I.V."/>
        </authorList>
    </citation>
    <scope>NUCLEOTIDE SEQUENCE [LARGE SCALE GENOMIC DNA]</scope>
    <source>
        <strain evidence="3">ATCC 52028</strain>
    </source>
</reference>
<dbReference type="EMBL" id="ML009444">
    <property type="protein sequence ID" value="RKO97043.1"/>
    <property type="molecule type" value="Genomic_DNA"/>
</dbReference>
<evidence type="ECO:0000256" key="1">
    <source>
        <dbReference type="SAM" id="MobiDB-lite"/>
    </source>
</evidence>
<proteinExistence type="predicted"/>
<organism evidence="2 3">
    <name type="scientific">Caulochytrium protostelioides</name>
    <dbReference type="NCBI Taxonomy" id="1555241"/>
    <lineage>
        <taxon>Eukaryota</taxon>
        <taxon>Fungi</taxon>
        <taxon>Fungi incertae sedis</taxon>
        <taxon>Chytridiomycota</taxon>
        <taxon>Chytridiomycota incertae sedis</taxon>
        <taxon>Chytridiomycetes</taxon>
        <taxon>Caulochytriales</taxon>
        <taxon>Caulochytriaceae</taxon>
        <taxon>Caulochytrium</taxon>
    </lineage>
</organism>